<dbReference type="InterPro" id="IPR013656">
    <property type="entry name" value="PAS_4"/>
</dbReference>
<protein>
    <submittedName>
        <fullName evidence="2">Aerobic respiration control sensor protein ArcB</fullName>
    </submittedName>
</protein>
<dbReference type="Proteomes" id="UP000219336">
    <property type="component" value="Unassembled WGS sequence"/>
</dbReference>
<evidence type="ECO:0000259" key="1">
    <source>
        <dbReference type="PROSITE" id="PS50112"/>
    </source>
</evidence>
<dbReference type="NCBIfam" id="TIGR00229">
    <property type="entry name" value="sensory_box"/>
    <property type="match status" value="1"/>
</dbReference>
<evidence type="ECO:0000313" key="3">
    <source>
        <dbReference type="Proteomes" id="UP000219336"/>
    </source>
</evidence>
<accession>A0A240ELV7</accession>
<reference evidence="3" key="1">
    <citation type="submission" date="2016-06" db="EMBL/GenBank/DDBJ databases">
        <authorList>
            <person name="Rodrigo-Torres L."/>
            <person name="Arahal R.D."/>
            <person name="Lucena T."/>
        </authorList>
    </citation>
    <scope>NUCLEOTIDE SEQUENCE [LARGE SCALE GENOMIC DNA]</scope>
    <source>
        <strain evidence="3">CECT8203</strain>
    </source>
</reference>
<keyword evidence="3" id="KW-1185">Reference proteome</keyword>
<dbReference type="OrthoDB" id="73375at2"/>
<dbReference type="CDD" id="cd00130">
    <property type="entry name" value="PAS"/>
    <property type="match status" value="1"/>
</dbReference>
<dbReference type="PROSITE" id="PS50112">
    <property type="entry name" value="PAS"/>
    <property type="match status" value="1"/>
</dbReference>
<dbReference type="AlphaFoldDB" id="A0A240ELV7"/>
<dbReference type="Gene3D" id="3.30.450.20">
    <property type="entry name" value="PAS domain"/>
    <property type="match status" value="1"/>
</dbReference>
<dbReference type="InterPro" id="IPR000014">
    <property type="entry name" value="PAS"/>
</dbReference>
<dbReference type="EMBL" id="OANU01000068">
    <property type="protein sequence ID" value="SNX49677.1"/>
    <property type="molecule type" value="Genomic_DNA"/>
</dbReference>
<feature type="domain" description="PAS" evidence="1">
    <location>
        <begin position="1"/>
        <end position="32"/>
    </location>
</feature>
<dbReference type="Pfam" id="PF08448">
    <property type="entry name" value="PAS_4"/>
    <property type="match status" value="1"/>
</dbReference>
<dbReference type="SUPFAM" id="SSF55785">
    <property type="entry name" value="PYP-like sensor domain (PAS domain)"/>
    <property type="match status" value="1"/>
</dbReference>
<sequence length="101" mass="11475">MLFFIKDKQGCYTYVNEAVCRLFGRDREEIIGFDDSQFFTVEEVCDLIKNDQSVLTGNTVSNIEVNTLKSGEVKHYQNMKSPIFNSHNEVVGIFGLAIDIS</sequence>
<dbReference type="RefSeq" id="WP_096994697.1">
    <property type="nucleotide sequence ID" value="NZ_JBHSII010000009.1"/>
</dbReference>
<organism evidence="2 3">
    <name type="scientific">Vibrio thalassae</name>
    <dbReference type="NCBI Taxonomy" id="1243014"/>
    <lineage>
        <taxon>Bacteria</taxon>
        <taxon>Pseudomonadati</taxon>
        <taxon>Pseudomonadota</taxon>
        <taxon>Gammaproteobacteria</taxon>
        <taxon>Vibrionales</taxon>
        <taxon>Vibrionaceae</taxon>
        <taxon>Vibrio</taxon>
    </lineage>
</organism>
<gene>
    <name evidence="2" type="ORF">VTH8203_03325</name>
</gene>
<evidence type="ECO:0000313" key="2">
    <source>
        <dbReference type="EMBL" id="SNX49677.1"/>
    </source>
</evidence>
<dbReference type="InterPro" id="IPR035965">
    <property type="entry name" value="PAS-like_dom_sf"/>
</dbReference>
<name>A0A240ELV7_9VIBR</name>
<proteinExistence type="predicted"/>